<dbReference type="EMBL" id="CP009526">
    <property type="protein sequence ID" value="AKB51647.1"/>
    <property type="molecule type" value="Genomic_DNA"/>
</dbReference>
<accession>A0A0E3QMR8</accession>
<sequence length="369" mass="42009">MEYMFKFCNLPDDKSTIKVVNEAASRLHYKLKGMNLETLDISDYNKKYFGSLLGNLHSNLQRYAYILVWSITKIDVPLNKLVFLDYGGGSGMLSLLAKECNIGTVIYNDIYDVSARDAELIGKAIGEQADYYIPGDIDEVIDFLKNNSINCNVIANYDVIEHIYDIEEFLKKISLISNNNLRVFFSSGANPYNPFIKRKLTKYHQMCELVDREQVFGDKERDLLEAYSKIRTKLIKSLNPNLSEDQVAYLVTATRGMVESDIQKAVNEFSASGSITLKQKYPQYPTNTCDPYTGNWAEHLMDIYQLRNILQSENFQADIWRGYYGDSNTLLKCLAARSLNFLIKNSGRYGLVLSPFFTLCGNIAPPSSN</sequence>
<evidence type="ECO:0000313" key="2">
    <source>
        <dbReference type="Proteomes" id="UP000033038"/>
    </source>
</evidence>
<dbReference type="RefSeq" id="WP_011307317.1">
    <property type="nucleotide sequence ID" value="NZ_CP009526.1"/>
</dbReference>
<dbReference type="SUPFAM" id="SSF53335">
    <property type="entry name" value="S-adenosyl-L-methionine-dependent methyltransferases"/>
    <property type="match status" value="1"/>
</dbReference>
<gene>
    <name evidence="1" type="ORF">MSBRW_2394</name>
</gene>
<evidence type="ECO:0000313" key="1">
    <source>
        <dbReference type="EMBL" id="AKB51647.1"/>
    </source>
</evidence>
<evidence type="ECO:0008006" key="3">
    <source>
        <dbReference type="Google" id="ProtNLM"/>
    </source>
</evidence>
<dbReference type="AlphaFoldDB" id="A0A0E3QMR8"/>
<dbReference type="KEGG" id="mbw:MSBRW_2394"/>
<dbReference type="InterPro" id="IPR029063">
    <property type="entry name" value="SAM-dependent_MTases_sf"/>
</dbReference>
<organism evidence="1 2">
    <name type="scientific">Methanosarcina barkeri str. Wiesmoor</name>
    <dbReference type="NCBI Taxonomy" id="1434109"/>
    <lineage>
        <taxon>Archaea</taxon>
        <taxon>Methanobacteriati</taxon>
        <taxon>Methanobacteriota</taxon>
        <taxon>Stenosarchaea group</taxon>
        <taxon>Methanomicrobia</taxon>
        <taxon>Methanosarcinales</taxon>
        <taxon>Methanosarcinaceae</taxon>
        <taxon>Methanosarcina</taxon>
    </lineage>
</organism>
<protein>
    <recommendedName>
        <fullName evidence="3">Methyltransferase domain-containing protein</fullName>
    </recommendedName>
</protein>
<dbReference type="Gene3D" id="3.40.50.150">
    <property type="entry name" value="Vaccinia Virus protein VP39"/>
    <property type="match status" value="1"/>
</dbReference>
<name>A0A0E3QMR8_METBA</name>
<dbReference type="PATRIC" id="fig|1434109.4.peg.3092"/>
<proteinExistence type="predicted"/>
<dbReference type="Proteomes" id="UP000033038">
    <property type="component" value="Chromosome"/>
</dbReference>
<dbReference type="GeneID" id="24823940"/>
<dbReference type="HOGENOM" id="CLU_825530_0_0_2"/>
<reference evidence="1 2" key="1">
    <citation type="submission" date="2014-07" db="EMBL/GenBank/DDBJ databases">
        <title>Methanogenic archaea and the global carbon cycle.</title>
        <authorList>
            <person name="Henriksen J.R."/>
            <person name="Luke J."/>
            <person name="Reinhart S."/>
            <person name="Benedict M.N."/>
            <person name="Youngblut N.D."/>
            <person name="Metcalf M.E."/>
            <person name="Whitaker R.J."/>
            <person name="Metcalf W.W."/>
        </authorList>
    </citation>
    <scope>NUCLEOTIDE SEQUENCE [LARGE SCALE GENOMIC DNA]</scope>
    <source>
        <strain evidence="1 2">Wiesmoor</strain>
    </source>
</reference>